<dbReference type="EC" id="2.4.-.-" evidence="3"/>
<dbReference type="InterPro" id="IPR028098">
    <property type="entry name" value="Glyco_trans_4-like_N"/>
</dbReference>
<dbReference type="SUPFAM" id="SSF53756">
    <property type="entry name" value="UDP-Glycosyltransferase/glycogen phosphorylase"/>
    <property type="match status" value="1"/>
</dbReference>
<reference evidence="3 4" key="1">
    <citation type="journal article" date="2021" name="ISME Commun">
        <title>Automated analysis of genomic sequences facilitates high-throughput and comprehensive description of bacteria.</title>
        <authorList>
            <person name="Hitch T.C.A."/>
        </authorList>
    </citation>
    <scope>NUCLEOTIDE SEQUENCE [LARGE SCALE GENOMIC DNA]</scope>
    <source>
        <strain evidence="3 4">Sanger_18</strain>
    </source>
</reference>
<dbReference type="Pfam" id="PF13439">
    <property type="entry name" value="Glyco_transf_4"/>
    <property type="match status" value="1"/>
</dbReference>
<keyword evidence="3" id="KW-0328">Glycosyltransferase</keyword>
<dbReference type="Proteomes" id="UP001652432">
    <property type="component" value="Unassembled WGS sequence"/>
</dbReference>
<dbReference type="RefSeq" id="WP_262572455.1">
    <property type="nucleotide sequence ID" value="NZ_JAOQKJ010000001.1"/>
</dbReference>
<accession>A0ABT2SYJ3</accession>
<organism evidence="3 4">
    <name type="scientific">Suilimivivens aceti</name>
    <dbReference type="NCBI Taxonomy" id="2981774"/>
    <lineage>
        <taxon>Bacteria</taxon>
        <taxon>Bacillati</taxon>
        <taxon>Bacillota</taxon>
        <taxon>Clostridia</taxon>
        <taxon>Lachnospirales</taxon>
        <taxon>Lachnospiraceae</taxon>
        <taxon>Suilimivivens</taxon>
    </lineage>
</organism>
<evidence type="ECO:0000313" key="4">
    <source>
        <dbReference type="Proteomes" id="UP001652432"/>
    </source>
</evidence>
<evidence type="ECO:0000313" key="3">
    <source>
        <dbReference type="EMBL" id="MCU6743073.1"/>
    </source>
</evidence>
<gene>
    <name evidence="3" type="ORF">OCV77_00895</name>
</gene>
<evidence type="ECO:0000259" key="2">
    <source>
        <dbReference type="Pfam" id="PF13439"/>
    </source>
</evidence>
<protein>
    <submittedName>
        <fullName evidence="3">Glycosyltransferase</fullName>
        <ecNumber evidence="3">2.4.-.-</ecNumber>
    </submittedName>
</protein>
<dbReference type="PANTHER" id="PTHR46401:SF2">
    <property type="entry name" value="GLYCOSYLTRANSFERASE WBBK-RELATED"/>
    <property type="match status" value="1"/>
</dbReference>
<dbReference type="Gene3D" id="3.40.50.2000">
    <property type="entry name" value="Glycogen Phosphorylase B"/>
    <property type="match status" value="2"/>
</dbReference>
<dbReference type="GO" id="GO:0016757">
    <property type="term" value="F:glycosyltransferase activity"/>
    <property type="evidence" value="ECO:0007669"/>
    <property type="project" value="UniProtKB-KW"/>
</dbReference>
<keyword evidence="4" id="KW-1185">Reference proteome</keyword>
<comment type="caution">
    <text evidence="3">The sequence shown here is derived from an EMBL/GenBank/DDBJ whole genome shotgun (WGS) entry which is preliminary data.</text>
</comment>
<feature type="domain" description="Glycosyltransferase subfamily 4-like N-terminal" evidence="2">
    <location>
        <begin position="63"/>
        <end position="219"/>
    </location>
</feature>
<proteinExistence type="predicted"/>
<dbReference type="Pfam" id="PF13692">
    <property type="entry name" value="Glyco_trans_1_4"/>
    <property type="match status" value="1"/>
</dbReference>
<dbReference type="PANTHER" id="PTHR46401">
    <property type="entry name" value="GLYCOSYLTRANSFERASE WBBK-RELATED"/>
    <property type="match status" value="1"/>
</dbReference>
<sequence length="403" mass="46580">MKKKKLVQINTVFYASTGRIMADIQKYAELQGYDTISFVGRGPASKNIKGKVFGNPISFWSHVILTTVFDAQGYGSYFATKKLIRWLREENPDIIHLHNLHGYYLHIPTLCRYLKEEYKGKVFWTFHDCWPVTGHCAYFVSVNCNQWKKECRKCPKKKEYPISFFFDGSKRNFRMKQKWFTSIPNLMIIAPSQWIKDIVRESFLKDRYVEVVNNGIDLSIFHPQSDKNIWEKYNVPFGKKILLGVANIWDKRKGIGDFLSLADTLSDEYHIVLVGLTKRQIKKMPDNITGLERTDNIEDLVKIYSSASIFINPSLEESFSLVTVEAMACGTPVIVLDTSAVKELVDERCGLILAKHMPQDYINAIQQIMKNNLQSADIRARAEQYGIEKMKKRVIKLYKAGEN</sequence>
<dbReference type="EMBL" id="JAOQKJ010000001">
    <property type="protein sequence ID" value="MCU6743073.1"/>
    <property type="molecule type" value="Genomic_DNA"/>
</dbReference>
<evidence type="ECO:0000256" key="1">
    <source>
        <dbReference type="ARBA" id="ARBA00022679"/>
    </source>
</evidence>
<name>A0ABT2SYJ3_9FIRM</name>
<keyword evidence="1 3" id="KW-0808">Transferase</keyword>